<evidence type="ECO:0000313" key="9">
    <source>
        <dbReference type="Proteomes" id="UP000824890"/>
    </source>
</evidence>
<keyword evidence="2 6" id="KW-0853">WD repeat</keyword>
<dbReference type="SMART" id="SM00320">
    <property type="entry name" value="WD40"/>
    <property type="match status" value="5"/>
</dbReference>
<evidence type="ECO:0000256" key="6">
    <source>
        <dbReference type="PROSITE-ProRule" id="PRU00221"/>
    </source>
</evidence>
<name>A0ABQ7XNW2_BRANA</name>
<dbReference type="Gene3D" id="2.130.10.10">
    <property type="entry name" value="YVTN repeat-like/Quinoprotein amine dehydrogenase"/>
    <property type="match status" value="1"/>
</dbReference>
<feature type="repeat" description="WD" evidence="6">
    <location>
        <begin position="356"/>
        <end position="392"/>
    </location>
</feature>
<dbReference type="InterPro" id="IPR050853">
    <property type="entry name" value="WD_repeat_DNA-damage-binding"/>
</dbReference>
<keyword evidence="9" id="KW-1185">Reference proteome</keyword>
<accession>A0ABQ7XNW2</accession>
<sequence>MMWLLLQRHARLERIMKGESPGRDDVDYDEDGYDLETPPSQEKQGIKESSELMMIQKRHPRTEKSQMIQRKTLGRKCVKLRIETKYERKRLENIRRNDEMMASLNVHAKASLLSASTKRSRDHPKSLKKQQQKKKESEAPIVKRQSLRTRGLTPDSDGLPHGVSECPKGLPFPQYVSLRVLAPLPLDDGDGSHSQFVDTLSGITRKPNGETSTVTENDDDSFDLGSLCLEPHDVKRVVPERVLVVKFLPCEGVKLVAAGDKDGNVGFWNLDCQNEEEDGGVSLFKPHTYSVTSLVFQQNSFSKHLILFDLVYSRDEYEPIHSLSQRPNDEQSLYFGGGEGMFNVWDLRAGKSVFNWELHKYRIHTVDFNPRNPHLMATSSQDRTACLWDLRTMGAKKPKALATVDHAKAVYSAYFSPSGLSLATTSRDNYVGVLSGANFEDTSMIYHCNNTVRKISSFRGVWGWDDSNIFVGNVAKGIGVNQTKGIDVISTKLKRTVKKLQSPLVKDVISRLHCHPLNVGMLAGSTAGGHVYVWTTK</sequence>
<evidence type="ECO:0000256" key="5">
    <source>
        <dbReference type="ARBA" id="ARBA00023125"/>
    </source>
</evidence>
<protein>
    <submittedName>
        <fullName evidence="8">Uncharacterized protein</fullName>
    </submittedName>
</protein>
<comment type="caution">
    <text evidence="8">The sequence shown here is derived from an EMBL/GenBank/DDBJ whole genome shotgun (WGS) entry which is preliminary data.</text>
</comment>
<proteinExistence type="inferred from homology"/>
<organism evidence="8 9">
    <name type="scientific">Brassica napus</name>
    <name type="common">Rape</name>
    <dbReference type="NCBI Taxonomy" id="3708"/>
    <lineage>
        <taxon>Eukaryota</taxon>
        <taxon>Viridiplantae</taxon>
        <taxon>Streptophyta</taxon>
        <taxon>Embryophyta</taxon>
        <taxon>Tracheophyta</taxon>
        <taxon>Spermatophyta</taxon>
        <taxon>Magnoliopsida</taxon>
        <taxon>eudicotyledons</taxon>
        <taxon>Gunneridae</taxon>
        <taxon>Pentapetalae</taxon>
        <taxon>rosids</taxon>
        <taxon>malvids</taxon>
        <taxon>Brassicales</taxon>
        <taxon>Brassicaceae</taxon>
        <taxon>Brassiceae</taxon>
        <taxon>Brassica</taxon>
    </lineage>
</organism>
<dbReference type="PROSITE" id="PS00678">
    <property type="entry name" value="WD_REPEATS_1"/>
    <property type="match status" value="1"/>
</dbReference>
<evidence type="ECO:0000256" key="7">
    <source>
        <dbReference type="SAM" id="MobiDB-lite"/>
    </source>
</evidence>
<dbReference type="InterPro" id="IPR036322">
    <property type="entry name" value="WD40_repeat_dom_sf"/>
</dbReference>
<keyword evidence="4" id="KW-0227">DNA damage</keyword>
<dbReference type="PANTHER" id="PTHR14773:SF0">
    <property type="entry name" value="WD REPEAT-CONTAINING PROTEIN 76"/>
    <property type="match status" value="1"/>
</dbReference>
<dbReference type="PANTHER" id="PTHR14773">
    <property type="entry name" value="WD REPEAT-CONTAINING PROTEIN 76"/>
    <property type="match status" value="1"/>
</dbReference>
<keyword evidence="5" id="KW-0238">DNA-binding</keyword>
<evidence type="ECO:0000313" key="8">
    <source>
        <dbReference type="EMBL" id="KAH0857612.1"/>
    </source>
</evidence>
<dbReference type="SUPFAM" id="SSF50978">
    <property type="entry name" value="WD40 repeat-like"/>
    <property type="match status" value="1"/>
</dbReference>
<dbReference type="InterPro" id="IPR001680">
    <property type="entry name" value="WD40_rpt"/>
</dbReference>
<feature type="compositionally biased region" description="Basic residues" evidence="7">
    <location>
        <begin position="118"/>
        <end position="132"/>
    </location>
</feature>
<reference evidence="8 9" key="1">
    <citation type="submission" date="2021-05" db="EMBL/GenBank/DDBJ databases">
        <title>Genome Assembly of Synthetic Allotetraploid Brassica napus Reveals Homoeologous Exchanges between Subgenomes.</title>
        <authorList>
            <person name="Davis J.T."/>
        </authorList>
    </citation>
    <scope>NUCLEOTIDE SEQUENCE [LARGE SCALE GENOMIC DNA]</scope>
    <source>
        <strain evidence="9">cv. Da-Ae</strain>
        <tissue evidence="8">Seedling</tissue>
    </source>
</reference>
<comment type="similarity">
    <text evidence="1">Belongs to the WD repeat DDB2/WDR76 family.</text>
</comment>
<dbReference type="InterPro" id="IPR015943">
    <property type="entry name" value="WD40/YVTN_repeat-like_dom_sf"/>
</dbReference>
<feature type="region of interest" description="Disordered" evidence="7">
    <location>
        <begin position="17"/>
        <end position="47"/>
    </location>
</feature>
<dbReference type="InterPro" id="IPR019775">
    <property type="entry name" value="WD40_repeat_CS"/>
</dbReference>
<dbReference type="Pfam" id="PF00400">
    <property type="entry name" value="WD40"/>
    <property type="match status" value="2"/>
</dbReference>
<evidence type="ECO:0000256" key="4">
    <source>
        <dbReference type="ARBA" id="ARBA00022763"/>
    </source>
</evidence>
<evidence type="ECO:0000256" key="1">
    <source>
        <dbReference type="ARBA" id="ARBA00005434"/>
    </source>
</evidence>
<gene>
    <name evidence="8" type="ORF">HID58_085873</name>
</gene>
<dbReference type="PROSITE" id="PS50082">
    <property type="entry name" value="WD_REPEATS_2"/>
    <property type="match status" value="1"/>
</dbReference>
<keyword evidence="3" id="KW-0677">Repeat</keyword>
<dbReference type="Proteomes" id="UP000824890">
    <property type="component" value="Unassembled WGS sequence"/>
</dbReference>
<evidence type="ECO:0000256" key="3">
    <source>
        <dbReference type="ARBA" id="ARBA00022737"/>
    </source>
</evidence>
<feature type="region of interest" description="Disordered" evidence="7">
    <location>
        <begin position="114"/>
        <end position="164"/>
    </location>
</feature>
<evidence type="ECO:0000256" key="2">
    <source>
        <dbReference type="ARBA" id="ARBA00022574"/>
    </source>
</evidence>
<dbReference type="EMBL" id="JAGKQM010000019">
    <property type="protein sequence ID" value="KAH0857612.1"/>
    <property type="molecule type" value="Genomic_DNA"/>
</dbReference>